<dbReference type="InterPro" id="IPR029058">
    <property type="entry name" value="AB_hydrolase_fold"/>
</dbReference>
<name>A0A183J2I3_9BILA</name>
<dbReference type="WBParaSite" id="SBAD_0001044101-mRNA-1">
    <property type="protein sequence ID" value="SBAD_0001044101-mRNA-1"/>
    <property type="gene ID" value="SBAD_0001044101"/>
</dbReference>
<keyword evidence="1" id="KW-1133">Transmembrane helix</keyword>
<accession>A0A183J2I3</accession>
<dbReference type="OrthoDB" id="19653at2759"/>
<dbReference type="Proteomes" id="UP000270296">
    <property type="component" value="Unassembled WGS sequence"/>
</dbReference>
<protein>
    <submittedName>
        <fullName evidence="5">COesterase domain-containing protein</fullName>
    </submittedName>
</protein>
<dbReference type="AlphaFoldDB" id="A0A183J2I3"/>
<keyword evidence="1" id="KW-0472">Membrane</keyword>
<organism evidence="5">
    <name type="scientific">Soboliphyme baturini</name>
    <dbReference type="NCBI Taxonomy" id="241478"/>
    <lineage>
        <taxon>Eukaryota</taxon>
        <taxon>Metazoa</taxon>
        <taxon>Ecdysozoa</taxon>
        <taxon>Nematoda</taxon>
        <taxon>Enoplea</taxon>
        <taxon>Dorylaimia</taxon>
        <taxon>Dioctophymatida</taxon>
        <taxon>Dioctophymatoidea</taxon>
        <taxon>Soboliphymatidae</taxon>
        <taxon>Soboliphyme</taxon>
    </lineage>
</organism>
<feature type="transmembrane region" description="Helical" evidence="1">
    <location>
        <begin position="6"/>
        <end position="26"/>
    </location>
</feature>
<keyword evidence="4" id="KW-1185">Reference proteome</keyword>
<proteinExistence type="predicted"/>
<evidence type="ECO:0000259" key="2">
    <source>
        <dbReference type="Pfam" id="PF00135"/>
    </source>
</evidence>
<keyword evidence="1" id="KW-0812">Transmembrane</keyword>
<reference evidence="3 4" key="2">
    <citation type="submission" date="2018-11" db="EMBL/GenBank/DDBJ databases">
        <authorList>
            <consortium name="Pathogen Informatics"/>
        </authorList>
    </citation>
    <scope>NUCLEOTIDE SEQUENCE [LARGE SCALE GENOMIC DNA]</scope>
</reference>
<dbReference type="Gene3D" id="3.40.50.1820">
    <property type="entry name" value="alpha/beta hydrolase"/>
    <property type="match status" value="1"/>
</dbReference>
<sequence>MYTSSLLPLPLVYAASLSLYILSLVAHGARKSHPIELTISSGSIRGEFLTVDAQYFTVFKGIPYAAPPVGGQRFQVSLRPQYRT</sequence>
<feature type="domain" description="Carboxylesterase type B" evidence="2">
    <location>
        <begin position="36"/>
        <end position="77"/>
    </location>
</feature>
<evidence type="ECO:0000256" key="1">
    <source>
        <dbReference type="SAM" id="Phobius"/>
    </source>
</evidence>
<evidence type="ECO:0000313" key="3">
    <source>
        <dbReference type="EMBL" id="VDP28775.1"/>
    </source>
</evidence>
<gene>
    <name evidence="3" type="ORF">SBAD_LOCUS10081</name>
</gene>
<dbReference type="Pfam" id="PF00135">
    <property type="entry name" value="COesterase"/>
    <property type="match status" value="1"/>
</dbReference>
<reference evidence="5" key="1">
    <citation type="submission" date="2016-06" db="UniProtKB">
        <authorList>
            <consortium name="WormBaseParasite"/>
        </authorList>
    </citation>
    <scope>IDENTIFICATION</scope>
</reference>
<evidence type="ECO:0000313" key="4">
    <source>
        <dbReference type="Proteomes" id="UP000270296"/>
    </source>
</evidence>
<dbReference type="SUPFAM" id="SSF53474">
    <property type="entry name" value="alpha/beta-Hydrolases"/>
    <property type="match status" value="1"/>
</dbReference>
<dbReference type="InterPro" id="IPR002018">
    <property type="entry name" value="CarbesteraseB"/>
</dbReference>
<evidence type="ECO:0000313" key="5">
    <source>
        <dbReference type="WBParaSite" id="SBAD_0001044101-mRNA-1"/>
    </source>
</evidence>
<dbReference type="EMBL" id="UZAM01013578">
    <property type="protein sequence ID" value="VDP28775.1"/>
    <property type="molecule type" value="Genomic_DNA"/>
</dbReference>